<dbReference type="EMBL" id="CAJFCV020000005">
    <property type="protein sequence ID" value="CAG9124559.1"/>
    <property type="molecule type" value="Genomic_DNA"/>
</dbReference>
<evidence type="ECO:0000313" key="6">
    <source>
        <dbReference type="WBParaSite" id="BXY_0249200.1"/>
    </source>
</evidence>
<dbReference type="AlphaFoldDB" id="A0A1I7RP51"/>
<evidence type="ECO:0000256" key="2">
    <source>
        <dbReference type="SAM" id="Phobius"/>
    </source>
</evidence>
<keyword evidence="2" id="KW-0472">Membrane</keyword>
<keyword evidence="2" id="KW-1133">Transmembrane helix</keyword>
<sequence>MSNTTDKPADDNLVLDHFTIVGISVVSCVAFLILIGTSIACWFDLRNRRHKLPAEGEVKAIKKKAFKTGRRRHSSSSTDHGSKEGVNKQELVQEEESDTPLSSTGTARIPSHRTQLSKRLTLSEKRRVMEIAAKTYSNSNSFFMDNTQSDSSELMVSTAKDVDSFVIVRKKSLDRTQMSEAVPRSQLRTCPKSSRTKSLKSRVNTTQKTGLKSETESSSSSSSSSTTETKKTAIPESNVSYQKKNK</sequence>
<reference evidence="6" key="1">
    <citation type="submission" date="2016-11" db="UniProtKB">
        <authorList>
            <consortium name="WormBaseParasite"/>
        </authorList>
    </citation>
    <scope>IDENTIFICATION</scope>
</reference>
<dbReference type="Proteomes" id="UP000582659">
    <property type="component" value="Unassembled WGS sequence"/>
</dbReference>
<evidence type="ECO:0000313" key="3">
    <source>
        <dbReference type="EMBL" id="CAD5232325.1"/>
    </source>
</evidence>
<feature type="compositionally biased region" description="Polar residues" evidence="1">
    <location>
        <begin position="235"/>
        <end position="246"/>
    </location>
</feature>
<dbReference type="EMBL" id="CAJFDI010000005">
    <property type="protein sequence ID" value="CAD5232325.1"/>
    <property type="molecule type" value="Genomic_DNA"/>
</dbReference>
<dbReference type="WBParaSite" id="BXY_0249200.1">
    <property type="protein sequence ID" value="BXY_0249200.1"/>
    <property type="gene ID" value="BXY_0249200"/>
</dbReference>
<evidence type="ECO:0000256" key="1">
    <source>
        <dbReference type="SAM" id="MobiDB-lite"/>
    </source>
</evidence>
<feature type="transmembrane region" description="Helical" evidence="2">
    <location>
        <begin position="20"/>
        <end position="43"/>
    </location>
</feature>
<reference evidence="3" key="2">
    <citation type="submission" date="2020-09" db="EMBL/GenBank/DDBJ databases">
        <authorList>
            <person name="Kikuchi T."/>
        </authorList>
    </citation>
    <scope>NUCLEOTIDE SEQUENCE</scope>
    <source>
        <strain evidence="3">Ka4C1</strain>
    </source>
</reference>
<feature type="region of interest" description="Disordered" evidence="1">
    <location>
        <begin position="176"/>
        <end position="246"/>
    </location>
</feature>
<evidence type="ECO:0000313" key="4">
    <source>
        <dbReference type="Proteomes" id="UP000095284"/>
    </source>
</evidence>
<proteinExistence type="predicted"/>
<evidence type="ECO:0000313" key="5">
    <source>
        <dbReference type="Proteomes" id="UP000659654"/>
    </source>
</evidence>
<protein>
    <submittedName>
        <fullName evidence="3">(pine wood nematode) hypothetical protein</fullName>
    </submittedName>
</protein>
<dbReference type="Proteomes" id="UP000659654">
    <property type="component" value="Unassembled WGS sequence"/>
</dbReference>
<gene>
    <name evidence="3" type="ORF">BXYJ_LOCUS12416</name>
</gene>
<organism evidence="4 6">
    <name type="scientific">Bursaphelenchus xylophilus</name>
    <name type="common">Pinewood nematode worm</name>
    <name type="synonym">Aphelenchoides xylophilus</name>
    <dbReference type="NCBI Taxonomy" id="6326"/>
    <lineage>
        <taxon>Eukaryota</taxon>
        <taxon>Metazoa</taxon>
        <taxon>Ecdysozoa</taxon>
        <taxon>Nematoda</taxon>
        <taxon>Chromadorea</taxon>
        <taxon>Rhabditida</taxon>
        <taxon>Tylenchina</taxon>
        <taxon>Tylenchomorpha</taxon>
        <taxon>Aphelenchoidea</taxon>
        <taxon>Aphelenchoididae</taxon>
        <taxon>Bursaphelenchus</taxon>
    </lineage>
</organism>
<feature type="compositionally biased region" description="Basic residues" evidence="1">
    <location>
        <begin position="63"/>
        <end position="74"/>
    </location>
</feature>
<dbReference type="PROSITE" id="PS51257">
    <property type="entry name" value="PROKAR_LIPOPROTEIN"/>
    <property type="match status" value="1"/>
</dbReference>
<keyword evidence="5" id="KW-1185">Reference proteome</keyword>
<feature type="compositionally biased region" description="Low complexity" evidence="1">
    <location>
        <begin position="216"/>
        <end position="227"/>
    </location>
</feature>
<accession>A0A1I7RP51</accession>
<feature type="region of interest" description="Disordered" evidence="1">
    <location>
        <begin position="63"/>
        <end position="120"/>
    </location>
</feature>
<dbReference type="OrthoDB" id="10618576at2759"/>
<feature type="compositionally biased region" description="Polar residues" evidence="1">
    <location>
        <begin position="99"/>
        <end position="120"/>
    </location>
</feature>
<dbReference type="Proteomes" id="UP000095284">
    <property type="component" value="Unplaced"/>
</dbReference>
<feature type="compositionally biased region" description="Polar residues" evidence="1">
    <location>
        <begin position="201"/>
        <end position="210"/>
    </location>
</feature>
<keyword evidence="2" id="KW-0812">Transmembrane</keyword>
<name>A0A1I7RP51_BURXY</name>